<evidence type="ECO:0000313" key="2">
    <source>
        <dbReference type="Proteomes" id="UP000658305"/>
    </source>
</evidence>
<proteinExistence type="predicted"/>
<sequence>MRRMLGNLQNDIGRMIVHLLQATPSGNGEHRLAMMFMIGGVVTGGAVDIDIRMGVSMRKGCIR</sequence>
<organism evidence="1 2">
    <name type="scientific">Gemmobacter nanjingensis</name>
    <dbReference type="NCBI Taxonomy" id="488454"/>
    <lineage>
        <taxon>Bacteria</taxon>
        <taxon>Pseudomonadati</taxon>
        <taxon>Pseudomonadota</taxon>
        <taxon>Alphaproteobacteria</taxon>
        <taxon>Rhodobacterales</taxon>
        <taxon>Paracoccaceae</taxon>
        <taxon>Gemmobacter</taxon>
    </lineage>
</organism>
<dbReference type="EMBL" id="BMYI01000022">
    <property type="protein sequence ID" value="GHC37655.1"/>
    <property type="molecule type" value="Genomic_DNA"/>
</dbReference>
<name>A0ABQ3FST3_9RHOB</name>
<reference evidence="2" key="1">
    <citation type="journal article" date="2019" name="Int. J. Syst. Evol. Microbiol.">
        <title>The Global Catalogue of Microorganisms (GCM) 10K type strain sequencing project: providing services to taxonomists for standard genome sequencing and annotation.</title>
        <authorList>
            <consortium name="The Broad Institute Genomics Platform"/>
            <consortium name="The Broad Institute Genome Sequencing Center for Infectious Disease"/>
            <person name="Wu L."/>
            <person name="Ma J."/>
        </authorList>
    </citation>
    <scope>NUCLEOTIDE SEQUENCE [LARGE SCALE GENOMIC DNA]</scope>
    <source>
        <strain evidence="2">KCTC 23298</strain>
    </source>
</reference>
<evidence type="ECO:0000313" key="1">
    <source>
        <dbReference type="EMBL" id="GHC37655.1"/>
    </source>
</evidence>
<keyword evidence="2" id="KW-1185">Reference proteome</keyword>
<protein>
    <submittedName>
        <fullName evidence="1">Uncharacterized protein</fullName>
    </submittedName>
</protein>
<gene>
    <name evidence="1" type="ORF">GCM10007291_44060</name>
</gene>
<accession>A0ABQ3FST3</accession>
<comment type="caution">
    <text evidence="1">The sequence shown here is derived from an EMBL/GenBank/DDBJ whole genome shotgun (WGS) entry which is preliminary data.</text>
</comment>
<dbReference type="Proteomes" id="UP000658305">
    <property type="component" value="Unassembled WGS sequence"/>
</dbReference>